<protein>
    <submittedName>
        <fullName evidence="1">Uncharacterized protein</fullName>
    </submittedName>
</protein>
<name>A0A9J8CLP1_CYPCA</name>
<keyword evidence="2" id="KW-1185">Reference proteome</keyword>
<dbReference type="AlphaFoldDB" id="A0A9J8CLP1"/>
<proteinExistence type="predicted"/>
<accession>A0A9J8CLP1</accession>
<reference evidence="1" key="2">
    <citation type="submission" date="2025-09" db="UniProtKB">
        <authorList>
            <consortium name="Ensembl"/>
        </authorList>
    </citation>
    <scope>IDENTIFICATION</scope>
</reference>
<dbReference type="Ensembl" id="ENSCCRT00000167590.1">
    <property type="protein sequence ID" value="ENSCCRP00000170358.1"/>
    <property type="gene ID" value="ENSCCRG00000077805.1"/>
</dbReference>
<organism evidence="1 2">
    <name type="scientific">Cyprinus carpio carpio</name>
    <dbReference type="NCBI Taxonomy" id="630221"/>
    <lineage>
        <taxon>Eukaryota</taxon>
        <taxon>Metazoa</taxon>
        <taxon>Chordata</taxon>
        <taxon>Craniata</taxon>
        <taxon>Vertebrata</taxon>
        <taxon>Euteleostomi</taxon>
        <taxon>Actinopterygii</taxon>
        <taxon>Neopterygii</taxon>
        <taxon>Teleostei</taxon>
        <taxon>Ostariophysi</taxon>
        <taxon>Cypriniformes</taxon>
        <taxon>Cyprinidae</taxon>
        <taxon>Cyprininae</taxon>
        <taxon>Cyprinus</taxon>
    </lineage>
</organism>
<reference evidence="1" key="1">
    <citation type="submission" date="2025-08" db="UniProtKB">
        <authorList>
            <consortium name="Ensembl"/>
        </authorList>
    </citation>
    <scope>IDENTIFICATION</scope>
</reference>
<evidence type="ECO:0000313" key="2">
    <source>
        <dbReference type="Proteomes" id="UP001108240"/>
    </source>
</evidence>
<dbReference type="Proteomes" id="UP001108240">
    <property type="component" value="Unplaced"/>
</dbReference>
<dbReference type="SUPFAM" id="SSF56973">
    <property type="entry name" value="Aerolisin/ETX pore-forming domain"/>
    <property type="match status" value="1"/>
</dbReference>
<sequence>YYRNTVWERERQEKAVKVWLSDGRIETFGNPAGPYQEYAFKLGLSVSPHCPSGGTEQEHVLEPSNSRTNRVENIFFTVTFNVEVKAWIPEIQEVSIEFTDERTETLSNTVDVPPKKKVDFDITIVKITCKNGSVLQYETKGQYRGITVIKVNTKESDL</sequence>
<evidence type="ECO:0000313" key="1">
    <source>
        <dbReference type="Ensembl" id="ENSCCRP00000170358.1"/>
    </source>
</evidence>